<dbReference type="PANTHER" id="PTHR47719">
    <property type="entry name" value="SKP1-INTERACTING PARTNER 15"/>
    <property type="match status" value="1"/>
</dbReference>
<feature type="transmembrane region" description="Helical" evidence="2">
    <location>
        <begin position="107"/>
        <end position="128"/>
    </location>
</feature>
<accession>A0A5A7PJ09</accession>
<organism evidence="3 4">
    <name type="scientific">Striga asiatica</name>
    <name type="common">Asiatic witchweed</name>
    <name type="synonym">Buchnera asiatica</name>
    <dbReference type="NCBI Taxonomy" id="4170"/>
    <lineage>
        <taxon>Eukaryota</taxon>
        <taxon>Viridiplantae</taxon>
        <taxon>Streptophyta</taxon>
        <taxon>Embryophyta</taxon>
        <taxon>Tracheophyta</taxon>
        <taxon>Spermatophyta</taxon>
        <taxon>Magnoliopsida</taxon>
        <taxon>eudicotyledons</taxon>
        <taxon>Gunneridae</taxon>
        <taxon>Pentapetalae</taxon>
        <taxon>asterids</taxon>
        <taxon>lamiids</taxon>
        <taxon>Lamiales</taxon>
        <taxon>Orobanchaceae</taxon>
        <taxon>Buchnereae</taxon>
        <taxon>Striga</taxon>
    </lineage>
</organism>
<gene>
    <name evidence="3" type="ORF">STAS_08676</name>
</gene>
<proteinExistence type="predicted"/>
<keyword evidence="4" id="KW-1185">Reference proteome</keyword>
<keyword evidence="2" id="KW-0472">Membrane</keyword>
<keyword evidence="2" id="KW-0812">Transmembrane</keyword>
<reference evidence="4" key="1">
    <citation type="journal article" date="2019" name="Curr. Biol.">
        <title>Genome Sequence of Striga asiatica Provides Insight into the Evolution of Plant Parasitism.</title>
        <authorList>
            <person name="Yoshida S."/>
            <person name="Kim S."/>
            <person name="Wafula E.K."/>
            <person name="Tanskanen J."/>
            <person name="Kim Y.M."/>
            <person name="Honaas L."/>
            <person name="Yang Z."/>
            <person name="Spallek T."/>
            <person name="Conn C.E."/>
            <person name="Ichihashi Y."/>
            <person name="Cheong K."/>
            <person name="Cui S."/>
            <person name="Der J.P."/>
            <person name="Gundlach H."/>
            <person name="Jiao Y."/>
            <person name="Hori C."/>
            <person name="Ishida J.K."/>
            <person name="Kasahara H."/>
            <person name="Kiba T."/>
            <person name="Kim M.S."/>
            <person name="Koo N."/>
            <person name="Laohavisit A."/>
            <person name="Lee Y.H."/>
            <person name="Lumba S."/>
            <person name="McCourt P."/>
            <person name="Mortimer J.C."/>
            <person name="Mutuku J.M."/>
            <person name="Nomura T."/>
            <person name="Sasaki-Sekimoto Y."/>
            <person name="Seto Y."/>
            <person name="Wang Y."/>
            <person name="Wakatake T."/>
            <person name="Sakakibara H."/>
            <person name="Demura T."/>
            <person name="Yamaguchi S."/>
            <person name="Yoneyama K."/>
            <person name="Manabe R.I."/>
            <person name="Nelson D.C."/>
            <person name="Schulman A.H."/>
            <person name="Timko M.P."/>
            <person name="dePamphilis C.W."/>
            <person name="Choi D."/>
            <person name="Shirasu K."/>
        </authorList>
    </citation>
    <scope>NUCLEOTIDE SEQUENCE [LARGE SCALE GENOMIC DNA]</scope>
    <source>
        <strain evidence="4">cv. UVA1</strain>
    </source>
</reference>
<dbReference type="EMBL" id="BKCP01004627">
    <property type="protein sequence ID" value="GER32602.1"/>
    <property type="molecule type" value="Genomic_DNA"/>
</dbReference>
<evidence type="ECO:0000313" key="3">
    <source>
        <dbReference type="EMBL" id="GER32602.1"/>
    </source>
</evidence>
<sequence length="177" mass="19782">MNALRTSQALSSPPPSSTTSDRCHPLPFLALRPSAPRRSHIPSSALHDFDPASARWLRFSQLHLITSAAGLLYLWSSPAAKTPPKSHVVCNPLTAQFKTLPHLGYVLVGRLITAAVAFVLTELAVLYYPTDGGSSLNRLNSSPIFHQTPRPHPYLRFHLKSTNRDQRKEIRADWRWT</sequence>
<dbReference type="Proteomes" id="UP000325081">
    <property type="component" value="Unassembled WGS sequence"/>
</dbReference>
<name>A0A5A7PJ09_STRAF</name>
<comment type="caution">
    <text evidence="3">The sequence shown here is derived from an EMBL/GenBank/DDBJ whole genome shotgun (WGS) entry which is preliminary data.</text>
</comment>
<evidence type="ECO:0000256" key="1">
    <source>
        <dbReference type="SAM" id="MobiDB-lite"/>
    </source>
</evidence>
<evidence type="ECO:0000256" key="2">
    <source>
        <dbReference type="SAM" id="Phobius"/>
    </source>
</evidence>
<evidence type="ECO:0000313" key="4">
    <source>
        <dbReference type="Proteomes" id="UP000325081"/>
    </source>
</evidence>
<keyword evidence="2" id="KW-1133">Transmembrane helix</keyword>
<protein>
    <submittedName>
        <fullName evidence="3">F-box family protein</fullName>
    </submittedName>
</protein>
<dbReference type="AlphaFoldDB" id="A0A5A7PJ09"/>
<feature type="region of interest" description="Disordered" evidence="1">
    <location>
        <begin position="1"/>
        <end position="23"/>
    </location>
</feature>
<dbReference type="PANTHER" id="PTHR47719:SF2">
    <property type="entry name" value="SKP1-INTERACTING PARTNER 15"/>
    <property type="match status" value="1"/>
</dbReference>
<feature type="compositionally biased region" description="Polar residues" evidence="1">
    <location>
        <begin position="1"/>
        <end position="10"/>
    </location>
</feature>